<reference evidence="3" key="1">
    <citation type="journal article" date="2021" name="Proc. Natl. Acad. Sci. U.S.A.">
        <title>A Catalog of Tens of Thousands of Viruses from Human Metagenomes Reveals Hidden Associations with Chronic Diseases.</title>
        <authorList>
            <person name="Tisza M.J."/>
            <person name="Buck C.B."/>
        </authorList>
    </citation>
    <scope>NUCLEOTIDE SEQUENCE</scope>
    <source>
        <strain evidence="3">CtQCU10</strain>
    </source>
</reference>
<dbReference type="InterPro" id="IPR035412">
    <property type="entry name" value="Terminase_L_N"/>
</dbReference>
<protein>
    <submittedName>
        <fullName evidence="3">Terminase large subunit</fullName>
    </submittedName>
</protein>
<dbReference type="EMBL" id="BK014668">
    <property type="protein sequence ID" value="DAD67123.1"/>
    <property type="molecule type" value="Genomic_DNA"/>
</dbReference>
<evidence type="ECO:0000259" key="1">
    <source>
        <dbReference type="Pfam" id="PF04466"/>
    </source>
</evidence>
<feature type="domain" description="Phage terminase large subunit N-terminal" evidence="1">
    <location>
        <begin position="32"/>
        <end position="238"/>
    </location>
</feature>
<dbReference type="PANTHER" id="PTHR39184">
    <property type="match status" value="1"/>
</dbReference>
<dbReference type="Pfam" id="PF17288">
    <property type="entry name" value="Terminase_3C"/>
    <property type="match status" value="1"/>
</dbReference>
<name>A0A8S5LBA0_9CAUD</name>
<dbReference type="PANTHER" id="PTHR39184:SF1">
    <property type="entry name" value="PBSX PHAGE TERMINASE LARGE SUBUNIT"/>
    <property type="match status" value="1"/>
</dbReference>
<dbReference type="Pfam" id="PF04466">
    <property type="entry name" value="Terminase_3"/>
    <property type="match status" value="1"/>
</dbReference>
<accession>A0A8S5LBA0</accession>
<dbReference type="InterPro" id="IPR035413">
    <property type="entry name" value="Terminase_L_C"/>
</dbReference>
<dbReference type="Gene3D" id="3.40.50.300">
    <property type="entry name" value="P-loop containing nucleotide triphosphate hydrolases"/>
    <property type="match status" value="1"/>
</dbReference>
<dbReference type="NCBIfam" id="TIGR01547">
    <property type="entry name" value="phage_term_2"/>
    <property type="match status" value="1"/>
</dbReference>
<dbReference type="InterPro" id="IPR027417">
    <property type="entry name" value="P-loop_NTPase"/>
</dbReference>
<proteinExistence type="predicted"/>
<dbReference type="Gene3D" id="3.30.420.280">
    <property type="match status" value="1"/>
</dbReference>
<feature type="domain" description="Phage terminase large subunit C-terminal" evidence="2">
    <location>
        <begin position="275"/>
        <end position="421"/>
    </location>
</feature>
<evidence type="ECO:0000313" key="3">
    <source>
        <dbReference type="EMBL" id="DAD67123.1"/>
    </source>
</evidence>
<evidence type="ECO:0000259" key="2">
    <source>
        <dbReference type="Pfam" id="PF17288"/>
    </source>
</evidence>
<dbReference type="InterPro" id="IPR006437">
    <property type="entry name" value="Phage_terminase_lsu"/>
</dbReference>
<organism evidence="3">
    <name type="scientific">Siphoviridae sp. ctQCU10</name>
    <dbReference type="NCBI Taxonomy" id="2823579"/>
    <lineage>
        <taxon>Viruses</taxon>
        <taxon>Duplodnaviria</taxon>
        <taxon>Heunggongvirae</taxon>
        <taxon>Uroviricota</taxon>
        <taxon>Caudoviricetes</taxon>
    </lineage>
</organism>
<sequence>MSRSQRRGSGTLNIAKEVNPHFESFLFDWESKIYFLVGGYGSSKSYHVALKVILKLLSERRTALVVREVYDTIRDSCFSLFREIVEDMGLGAMIVFNASPMQMRFSNGSKIVFKGMDKPAKLKSINNISLIWVEECSELKYAGFKELLGRLRHPTLPLHIILTTNPVARSNWTYQHFFESRGLDDKEFYAYRVMREGNTYYHHSVADDNLFLPVDYIEQLDEMQAYDVDLYRIARLGQFGVNGRLVLPQFEVMPYDEVMAAVAEIPRKYLRVGMDFGFEASYNAVVRMAIDHENKWLYLYWEYYRNHMTDDETADALEEFVRTRERIKADSAEPKAIRYYQKRGFNMVATHKSNGGSRHSRLDNTRKMKRFRRIICSDACVHCIDELKELTYAVDRDDEIIPDEFNRDAHTFSAMWYGLDDYDVVDLKHRFSKEDFGL</sequence>
<dbReference type="InterPro" id="IPR052380">
    <property type="entry name" value="Viral_DNA_packaging_terminase"/>
</dbReference>